<accession>A0A671EFN4</accession>
<name>A0A671EFN4_RHIFE</name>
<reference evidence="2 3" key="2">
    <citation type="journal article" date="2018" name="Annu Rev Anim Biosci">
        <title>Bat Biology, Genomes, and the Bat1K Project: To Generate Chromosome-Level Genomes for All Living Bat Species.</title>
        <authorList>
            <person name="Teeling E.C."/>
            <person name="Vernes S.C."/>
            <person name="Davalos L.M."/>
            <person name="Ray D.A."/>
            <person name="Gilbert M.T.P."/>
            <person name="Myers E."/>
        </authorList>
    </citation>
    <scope>NUCLEOTIDE SEQUENCE</scope>
</reference>
<reference evidence="2" key="5">
    <citation type="submission" date="2025-09" db="UniProtKB">
        <authorList>
            <consortium name="Ensembl"/>
        </authorList>
    </citation>
    <scope>IDENTIFICATION</scope>
</reference>
<evidence type="ECO:0000256" key="1">
    <source>
        <dbReference type="SAM" id="MobiDB-lite"/>
    </source>
</evidence>
<reference evidence="2 3" key="1">
    <citation type="journal article" date="2015" name="Annu Rev Anim Biosci">
        <title>The Genome 10K Project: a way forward.</title>
        <authorList>
            <person name="Koepfli K.P."/>
            <person name="Paten B."/>
            <person name="O'Brien S.J."/>
            <person name="Koepfli K.P."/>
            <person name="Paten B."/>
            <person name="Antunes A."/>
            <person name="Belov K."/>
            <person name="Bustamante C."/>
            <person name="Castoe T.A."/>
            <person name="Clawson H."/>
            <person name="Crawford A.J."/>
            <person name="Diekhans M."/>
            <person name="Distel D."/>
            <person name="Durbin R."/>
            <person name="Earl D."/>
            <person name="Fujita M.K."/>
            <person name="Gamble T."/>
            <person name="Georges A."/>
            <person name="Gemmell N."/>
            <person name="Gilbert M.T."/>
            <person name="Graves J.M."/>
            <person name="Green R.E."/>
            <person name="Hickey G."/>
            <person name="Jarvis E.D."/>
            <person name="Johnson W."/>
            <person name="Komissarov A."/>
            <person name="Korf I."/>
            <person name="Kuhn R."/>
            <person name="Larkin D.M."/>
            <person name="Lewin H."/>
            <person name="Lopez J.V."/>
            <person name="Ma J."/>
            <person name="Marques-Bonet T."/>
            <person name="Miller W."/>
            <person name="Murphy R."/>
            <person name="Pevzner P."/>
            <person name="Shapiro B."/>
            <person name="Steiner C."/>
            <person name="Tamazian G."/>
            <person name="Venkatesh B."/>
            <person name="Wang J."/>
            <person name="Wayne R."/>
            <person name="Wiley E."/>
            <person name="Yang H."/>
            <person name="Zhang G."/>
            <person name="Haussler D."/>
            <person name="Ryder O."/>
            <person name="O'Brien S.J."/>
        </authorList>
    </citation>
    <scope>NUCLEOTIDE SEQUENCE</scope>
</reference>
<protein>
    <submittedName>
        <fullName evidence="2">Uncharacterized protein</fullName>
    </submittedName>
</protein>
<reference evidence="2" key="4">
    <citation type="submission" date="2025-08" db="UniProtKB">
        <authorList>
            <consortium name="Ensembl"/>
        </authorList>
    </citation>
    <scope>IDENTIFICATION</scope>
</reference>
<dbReference type="GeneTree" id="ENSGT00860000135609"/>
<dbReference type="Proteomes" id="UP000472240">
    <property type="component" value="Chromosome 21"/>
</dbReference>
<evidence type="ECO:0000313" key="3">
    <source>
        <dbReference type="Proteomes" id="UP000472240"/>
    </source>
</evidence>
<feature type="region of interest" description="Disordered" evidence="1">
    <location>
        <begin position="1"/>
        <end position="65"/>
    </location>
</feature>
<reference evidence="3" key="3">
    <citation type="submission" date="2018-12" db="EMBL/GenBank/DDBJ databases">
        <title>G10K-VGP greater horseshoe bat female genome, primary haplotype.</title>
        <authorList>
            <person name="Teeling E."/>
            <person name="Myers G."/>
            <person name="Vernes S."/>
            <person name="Pippel M."/>
            <person name="Winkler S."/>
            <person name="Fedrigo O."/>
            <person name="Rhie A."/>
            <person name="Koren S."/>
            <person name="Phillippy A."/>
            <person name="Lewin H."/>
            <person name="Damas J."/>
            <person name="Howe K."/>
            <person name="Mountcastle J."/>
            <person name="Jarvis E.D."/>
        </authorList>
    </citation>
    <scope>NUCLEOTIDE SEQUENCE [LARGE SCALE GENOMIC DNA]</scope>
</reference>
<evidence type="ECO:0000313" key="2">
    <source>
        <dbReference type="Ensembl" id="ENSRFEP00010012131.1"/>
    </source>
</evidence>
<organism evidence="2 3">
    <name type="scientific">Rhinolophus ferrumequinum</name>
    <name type="common">Greater horseshoe bat</name>
    <dbReference type="NCBI Taxonomy" id="59479"/>
    <lineage>
        <taxon>Eukaryota</taxon>
        <taxon>Metazoa</taxon>
        <taxon>Chordata</taxon>
        <taxon>Craniata</taxon>
        <taxon>Vertebrata</taxon>
        <taxon>Euteleostomi</taxon>
        <taxon>Mammalia</taxon>
        <taxon>Eutheria</taxon>
        <taxon>Laurasiatheria</taxon>
        <taxon>Chiroptera</taxon>
        <taxon>Yinpterochiroptera</taxon>
        <taxon>Rhinolophoidea</taxon>
        <taxon>Rhinolophidae</taxon>
        <taxon>Rhinolophinae</taxon>
        <taxon>Rhinolophus</taxon>
    </lineage>
</organism>
<proteinExistence type="predicted"/>
<dbReference type="InParanoid" id="A0A671EFN4"/>
<dbReference type="AlphaFoldDB" id="A0A671EFN4"/>
<keyword evidence="3" id="KW-1185">Reference proteome</keyword>
<sequence length="213" mass="22547">MRSRRRFSTSGFSICDQQERKSGPTGPRLSAAARAPGCRRWDSPASTPFPKTPESLGPGPFDPSPLPLPMPLGSVSVARLLSLPGLLQSPLCLVLPPPLSVSLLLFSLYVSVSCSLSLSQWRTLGALFAPRHVGRKVRDSELAALSVESEIPSATAPPLLPLTGLSRHGSQMVLKSSTRSRASGTSAHWTSPRGASAYLCSLFPPSSFSSALL</sequence>
<dbReference type="Ensembl" id="ENSRFET00010013267.1">
    <property type="protein sequence ID" value="ENSRFEP00010012131.1"/>
    <property type="gene ID" value="ENSRFEG00010008236.1"/>
</dbReference>